<gene>
    <name evidence="2" type="ORF">PIB30_051832</name>
</gene>
<proteinExistence type="predicted"/>
<dbReference type="Proteomes" id="UP001341840">
    <property type="component" value="Unassembled WGS sequence"/>
</dbReference>
<evidence type="ECO:0000256" key="1">
    <source>
        <dbReference type="SAM" id="MobiDB-lite"/>
    </source>
</evidence>
<reference evidence="2 3" key="1">
    <citation type="journal article" date="2023" name="Plants (Basel)">
        <title>Bridging the Gap: Combining Genomics and Transcriptomics Approaches to Understand Stylosanthes scabra, an Orphan Legume from the Brazilian Caatinga.</title>
        <authorList>
            <person name="Ferreira-Neto J.R.C."/>
            <person name="da Silva M.D."/>
            <person name="Binneck E."/>
            <person name="de Melo N.F."/>
            <person name="da Silva R.H."/>
            <person name="de Melo A.L.T.M."/>
            <person name="Pandolfi V."/>
            <person name="Bustamante F.O."/>
            <person name="Brasileiro-Vidal A.C."/>
            <person name="Benko-Iseppon A.M."/>
        </authorList>
    </citation>
    <scope>NUCLEOTIDE SEQUENCE [LARGE SCALE GENOMIC DNA]</scope>
    <source>
        <tissue evidence="2">Leaves</tissue>
    </source>
</reference>
<feature type="region of interest" description="Disordered" evidence="1">
    <location>
        <begin position="276"/>
        <end position="295"/>
    </location>
</feature>
<accession>A0ABU6XI80</accession>
<evidence type="ECO:0000313" key="3">
    <source>
        <dbReference type="Proteomes" id="UP001341840"/>
    </source>
</evidence>
<protein>
    <submittedName>
        <fullName evidence="2">Uncharacterized protein</fullName>
    </submittedName>
</protein>
<keyword evidence="3" id="KW-1185">Reference proteome</keyword>
<sequence>MEVPLRPYCPSCFSLSHSSSSSSSSSSTFPYRLALSSWPFSPPSDPPHRRRIHSVQAANSGHPNSIVRSNYLQSRDGSWCLQRTSVRLSKYNDTRFRHNGAHKIPVCVSLMKFSNASTGILEEMTKEGELNSLHPNDAQVSTVGSVPCNRGLSMVAGERKLSGGDYRGWANARYKLTESKKEITGMHKYERKLSSSHPSNRLPPSGPGQAVSNNVDSSLVLQEHTDNVLTPVKHSGLKISKVCTDSETVVRQLNGYTQEISKEKISKVNGENVLDTNVKDSTKATRPSRARGSDQSKLRDNLCSIYEDVLVVDNIPLAEEVAKMLTVKYRHLIHACDTEVAKIDVKEETPVDHGEIICFSIYSGPEADFGGGKSCIWVDVLDGGGQEILDKFAEFFSDSSIKKVHFSSSALVRCSQS</sequence>
<organism evidence="2 3">
    <name type="scientific">Stylosanthes scabra</name>
    <dbReference type="NCBI Taxonomy" id="79078"/>
    <lineage>
        <taxon>Eukaryota</taxon>
        <taxon>Viridiplantae</taxon>
        <taxon>Streptophyta</taxon>
        <taxon>Embryophyta</taxon>
        <taxon>Tracheophyta</taxon>
        <taxon>Spermatophyta</taxon>
        <taxon>Magnoliopsida</taxon>
        <taxon>eudicotyledons</taxon>
        <taxon>Gunneridae</taxon>
        <taxon>Pentapetalae</taxon>
        <taxon>rosids</taxon>
        <taxon>fabids</taxon>
        <taxon>Fabales</taxon>
        <taxon>Fabaceae</taxon>
        <taxon>Papilionoideae</taxon>
        <taxon>50 kb inversion clade</taxon>
        <taxon>dalbergioids sensu lato</taxon>
        <taxon>Dalbergieae</taxon>
        <taxon>Pterocarpus clade</taxon>
        <taxon>Stylosanthes</taxon>
    </lineage>
</organism>
<feature type="region of interest" description="Disordered" evidence="1">
    <location>
        <begin position="190"/>
        <end position="213"/>
    </location>
</feature>
<comment type="caution">
    <text evidence="2">The sequence shown here is derived from an EMBL/GenBank/DDBJ whole genome shotgun (WGS) entry which is preliminary data.</text>
</comment>
<evidence type="ECO:0000313" key="2">
    <source>
        <dbReference type="EMBL" id="MED6196915.1"/>
    </source>
</evidence>
<dbReference type="EMBL" id="JASCZI010211819">
    <property type="protein sequence ID" value="MED6196915.1"/>
    <property type="molecule type" value="Genomic_DNA"/>
</dbReference>
<name>A0ABU6XI80_9FABA</name>